<keyword evidence="1" id="KW-0812">Transmembrane</keyword>
<proteinExistence type="predicted"/>
<dbReference type="AlphaFoldDB" id="A0A061SHT8"/>
<keyword evidence="1" id="KW-0472">Membrane</keyword>
<evidence type="ECO:0000313" key="2">
    <source>
        <dbReference type="EMBL" id="JAC82460.1"/>
    </source>
</evidence>
<sequence length="73" mass="7959">EHDRMRAGWKSLISVSTSAFAFLAAGVVGVLLAGTVLGNDLYSDSHQRCSKHRPFCPAKYRAVGSEEMCQTWG</sequence>
<dbReference type="EMBL" id="GBEZ01002612">
    <property type="protein sequence ID" value="JAC82460.1"/>
    <property type="molecule type" value="Transcribed_RNA"/>
</dbReference>
<accession>A0A061SHT8</accession>
<protein>
    <submittedName>
        <fullName evidence="2">Uncharacterized protein</fullName>
    </submittedName>
</protein>
<organism evidence="2">
    <name type="scientific">Tetraselmis sp. GSL018</name>
    <dbReference type="NCBI Taxonomy" id="582737"/>
    <lineage>
        <taxon>Eukaryota</taxon>
        <taxon>Viridiplantae</taxon>
        <taxon>Chlorophyta</taxon>
        <taxon>core chlorophytes</taxon>
        <taxon>Chlorodendrophyceae</taxon>
        <taxon>Chlorodendrales</taxon>
        <taxon>Chlorodendraceae</taxon>
        <taxon>Tetraselmis</taxon>
    </lineage>
</organism>
<name>A0A061SHT8_9CHLO</name>
<feature type="transmembrane region" description="Helical" evidence="1">
    <location>
        <begin position="12"/>
        <end position="37"/>
    </location>
</feature>
<feature type="non-terminal residue" evidence="2">
    <location>
        <position position="1"/>
    </location>
</feature>
<keyword evidence="1" id="KW-1133">Transmembrane helix</keyword>
<gene>
    <name evidence="2" type="ORF">TSPGSL018_5680</name>
</gene>
<evidence type="ECO:0000256" key="1">
    <source>
        <dbReference type="SAM" id="Phobius"/>
    </source>
</evidence>
<reference evidence="2" key="1">
    <citation type="submission" date="2014-05" db="EMBL/GenBank/DDBJ databases">
        <title>The transcriptome of the halophilic microalga Tetraselmis sp. GSL018 isolated from the Great Salt Lake, Utah.</title>
        <authorList>
            <person name="Jinkerson R.E."/>
            <person name="D'Adamo S."/>
            <person name="Posewitz M.C."/>
        </authorList>
    </citation>
    <scope>NUCLEOTIDE SEQUENCE</scope>
    <source>
        <strain evidence="2">GSL018</strain>
    </source>
</reference>